<reference evidence="3 4" key="1">
    <citation type="submission" date="2020-04" db="EMBL/GenBank/DDBJ databases">
        <authorList>
            <consortium name="Desulfovibrio sp. FSS-1 genome sequencing consortium"/>
            <person name="Shimoshige H."/>
            <person name="Kobayashi H."/>
            <person name="Maekawa T."/>
        </authorList>
    </citation>
    <scope>NUCLEOTIDE SEQUENCE [LARGE SCALE GENOMIC DNA]</scope>
    <source>
        <strain evidence="3 4">SIID29052-01</strain>
    </source>
</reference>
<evidence type="ECO:0000256" key="2">
    <source>
        <dbReference type="SAM" id="SignalP"/>
    </source>
</evidence>
<accession>A0A6V8LLY9</accession>
<proteinExistence type="predicted"/>
<evidence type="ECO:0000256" key="1">
    <source>
        <dbReference type="SAM" id="MobiDB-lite"/>
    </source>
</evidence>
<dbReference type="EMBL" id="BLTE01000006">
    <property type="protein sequence ID" value="GFK93692.1"/>
    <property type="molecule type" value="Genomic_DNA"/>
</dbReference>
<dbReference type="Proteomes" id="UP000494245">
    <property type="component" value="Unassembled WGS sequence"/>
</dbReference>
<reference evidence="3 4" key="2">
    <citation type="submission" date="2020-05" db="EMBL/GenBank/DDBJ databases">
        <title>Draft genome sequence of Desulfovibrio sp. strainFSS-1.</title>
        <authorList>
            <person name="Shimoshige H."/>
            <person name="Kobayashi H."/>
            <person name="Maekawa T."/>
        </authorList>
    </citation>
    <scope>NUCLEOTIDE SEQUENCE [LARGE SCALE GENOMIC DNA]</scope>
    <source>
        <strain evidence="3 4">SIID29052-01</strain>
    </source>
</reference>
<feature type="region of interest" description="Disordered" evidence="1">
    <location>
        <begin position="245"/>
        <end position="294"/>
    </location>
</feature>
<dbReference type="AlphaFoldDB" id="A0A6V8LLY9"/>
<organism evidence="3 4">
    <name type="scientific">Fundidesulfovibrio magnetotacticus</name>
    <dbReference type="NCBI Taxonomy" id="2730080"/>
    <lineage>
        <taxon>Bacteria</taxon>
        <taxon>Pseudomonadati</taxon>
        <taxon>Thermodesulfobacteriota</taxon>
        <taxon>Desulfovibrionia</taxon>
        <taxon>Desulfovibrionales</taxon>
        <taxon>Desulfovibrionaceae</taxon>
        <taxon>Fundidesulfovibrio</taxon>
    </lineage>
</organism>
<gene>
    <name evidence="3" type="ORF">NNJEOMEG_01526</name>
</gene>
<evidence type="ECO:0000313" key="3">
    <source>
        <dbReference type="EMBL" id="GFK93692.1"/>
    </source>
</evidence>
<dbReference type="RefSeq" id="WP_235956875.1">
    <property type="nucleotide sequence ID" value="NZ_BLTE01000006.1"/>
</dbReference>
<keyword evidence="4" id="KW-1185">Reference proteome</keyword>
<feature type="signal peptide" evidence="2">
    <location>
        <begin position="1"/>
        <end position="20"/>
    </location>
</feature>
<protein>
    <submittedName>
        <fullName evidence="3">Uncharacterized protein</fullName>
    </submittedName>
</protein>
<evidence type="ECO:0000313" key="4">
    <source>
        <dbReference type="Proteomes" id="UP000494245"/>
    </source>
</evidence>
<sequence length="294" mass="32049">MHIRRIAVQTFALLVFLAFAAQALAQGNRQLMSQKMAEQDMKRQLVEAVVGFKVKSEGEFGLTEDAQYKVDTKAAAVIKGIKVDKMVYDKEKDIALCYGHIELGRIKNITGLTFQFKNVKVQSFGFGSMTEASRVPLRALRAALINAYDEMAAKLIGEKILSQSSAENFILTKDSNRSKVCAALFGAYIPNPEMNAANRGWGWDENGLAFVRLNLDARVAKDIMGNIIVYTGGENILEVTGYGAQKDELSPQGPEGGPSMIRPGGPKTSYQNLDVPIGGGQAKPQQELKGMPAQ</sequence>
<comment type="caution">
    <text evidence="3">The sequence shown here is derived from an EMBL/GenBank/DDBJ whole genome shotgun (WGS) entry which is preliminary data.</text>
</comment>
<feature type="chain" id="PRO_5028820266" evidence="2">
    <location>
        <begin position="21"/>
        <end position="294"/>
    </location>
</feature>
<keyword evidence="2" id="KW-0732">Signal</keyword>
<name>A0A6V8LLY9_9BACT</name>